<gene>
    <name evidence="4" type="ORF">TK50_02090</name>
</gene>
<feature type="transmembrane region" description="Helical" evidence="2">
    <location>
        <begin position="7"/>
        <end position="26"/>
    </location>
</feature>
<dbReference type="RefSeq" id="WP_043961115.1">
    <property type="nucleotide sequence ID" value="NZ_CBDREH010000005.1"/>
</dbReference>
<keyword evidence="2" id="KW-0812">Transmembrane</keyword>
<dbReference type="AlphaFoldDB" id="A0A0D0X4P8"/>
<proteinExistence type="predicted"/>
<evidence type="ECO:0000256" key="1">
    <source>
        <dbReference type="SAM" id="MobiDB-lite"/>
    </source>
</evidence>
<dbReference type="InterPro" id="IPR045597">
    <property type="entry name" value="DUF6458"/>
</dbReference>
<evidence type="ECO:0000313" key="5">
    <source>
        <dbReference type="Proteomes" id="UP000032254"/>
    </source>
</evidence>
<dbReference type="PATRIC" id="fig|47853.6.peg.453"/>
<reference evidence="4 5" key="1">
    <citation type="submission" date="2015-01" db="EMBL/GenBank/DDBJ databases">
        <title>Sequencing and annotation of Micromonospora carbonacea strain JXNU-1 genome.</title>
        <authorList>
            <person name="Long Z."/>
            <person name="Huang Y."/>
            <person name="Jiang Y."/>
        </authorList>
    </citation>
    <scope>NUCLEOTIDE SEQUENCE [LARGE SCALE GENOMIC DNA]</scope>
    <source>
        <strain evidence="4 5">JXNU-1</strain>
    </source>
</reference>
<name>A0A0D0X4P8_9ACTN</name>
<evidence type="ECO:0000313" key="4">
    <source>
        <dbReference type="EMBL" id="KIR64485.1"/>
    </source>
</evidence>
<sequence>MGIGSGIFLIAIGAILTFAIRANVWWVDLRAVGWVFILAGLAVLLTTLWFWQDRRKRARTLIVEENRLSHPTAMMPPPPDPPPPTAPPS</sequence>
<evidence type="ECO:0000259" key="3">
    <source>
        <dbReference type="Pfam" id="PF20059"/>
    </source>
</evidence>
<dbReference type="Pfam" id="PF20059">
    <property type="entry name" value="DUF6458"/>
    <property type="match status" value="1"/>
</dbReference>
<keyword evidence="2" id="KW-1133">Transmembrane helix</keyword>
<keyword evidence="5" id="KW-1185">Reference proteome</keyword>
<organism evidence="4 5">
    <name type="scientific">Micromonospora haikouensis</name>
    <dbReference type="NCBI Taxonomy" id="686309"/>
    <lineage>
        <taxon>Bacteria</taxon>
        <taxon>Bacillati</taxon>
        <taxon>Actinomycetota</taxon>
        <taxon>Actinomycetes</taxon>
        <taxon>Micromonosporales</taxon>
        <taxon>Micromonosporaceae</taxon>
        <taxon>Micromonospora</taxon>
    </lineage>
</organism>
<feature type="region of interest" description="Disordered" evidence="1">
    <location>
        <begin position="69"/>
        <end position="89"/>
    </location>
</feature>
<evidence type="ECO:0000256" key="2">
    <source>
        <dbReference type="SAM" id="Phobius"/>
    </source>
</evidence>
<feature type="domain" description="DUF6458" evidence="3">
    <location>
        <begin position="1"/>
        <end position="59"/>
    </location>
</feature>
<accession>A0A0D0X4P8</accession>
<dbReference type="Proteomes" id="UP000032254">
    <property type="component" value="Unassembled WGS sequence"/>
</dbReference>
<protein>
    <recommendedName>
        <fullName evidence="3">DUF6458 domain-containing protein</fullName>
    </recommendedName>
</protein>
<comment type="caution">
    <text evidence="4">The sequence shown here is derived from an EMBL/GenBank/DDBJ whole genome shotgun (WGS) entry which is preliminary data.</text>
</comment>
<feature type="transmembrane region" description="Helical" evidence="2">
    <location>
        <begin position="32"/>
        <end position="51"/>
    </location>
</feature>
<feature type="compositionally biased region" description="Pro residues" evidence="1">
    <location>
        <begin position="74"/>
        <end position="89"/>
    </location>
</feature>
<dbReference type="GeneID" id="301309127"/>
<keyword evidence="2" id="KW-0472">Membrane</keyword>
<dbReference type="EMBL" id="JXSX01000001">
    <property type="protein sequence ID" value="KIR64485.1"/>
    <property type="molecule type" value="Genomic_DNA"/>
</dbReference>
<dbReference type="OrthoDB" id="4775046at2"/>